<dbReference type="Pfam" id="PF07002">
    <property type="entry name" value="Copine"/>
    <property type="match status" value="1"/>
</dbReference>
<reference evidence="20" key="1">
    <citation type="submission" date="2021-01" db="UniProtKB">
        <authorList>
            <consortium name="EnsemblMetazoa"/>
        </authorList>
    </citation>
    <scope>IDENTIFICATION</scope>
</reference>
<dbReference type="Pfam" id="PF00168">
    <property type="entry name" value="C2"/>
    <property type="match status" value="2"/>
</dbReference>
<keyword evidence="14" id="KW-0539">Nucleus</keyword>
<evidence type="ECO:0000256" key="4">
    <source>
        <dbReference type="ARBA" id="ARBA00004496"/>
    </source>
</evidence>
<dbReference type="GO" id="GO:0005886">
    <property type="term" value="C:plasma membrane"/>
    <property type="evidence" value="ECO:0007669"/>
    <property type="project" value="UniProtKB-SubCell"/>
</dbReference>
<evidence type="ECO:0000256" key="12">
    <source>
        <dbReference type="ARBA" id="ARBA00022949"/>
    </source>
</evidence>
<evidence type="ECO:0000256" key="15">
    <source>
        <dbReference type="ARBA" id="ARBA00058857"/>
    </source>
</evidence>
<dbReference type="SMART" id="SM00239">
    <property type="entry name" value="C2"/>
    <property type="match status" value="2"/>
</dbReference>
<keyword evidence="10" id="KW-0677">Repeat</keyword>
<keyword evidence="9" id="KW-0479">Metal-binding</keyword>
<dbReference type="PANTHER" id="PTHR10857:SF102">
    <property type="entry name" value="C2 DOMAIN-CONTAINING PROTEIN"/>
    <property type="match status" value="1"/>
</dbReference>
<comment type="subcellular location">
    <subcellularLocation>
        <location evidence="3">Cell junction</location>
        <location evidence="3">Focal adhesion</location>
    </subcellularLocation>
    <subcellularLocation>
        <location evidence="2">Cell membrane</location>
    </subcellularLocation>
    <subcellularLocation>
        <location evidence="4">Cytoplasm</location>
    </subcellularLocation>
    <subcellularLocation>
        <location evidence="1">Nucleus</location>
    </subcellularLocation>
</comment>
<dbReference type="InterPro" id="IPR010734">
    <property type="entry name" value="Copine_C"/>
</dbReference>
<dbReference type="InterPro" id="IPR035892">
    <property type="entry name" value="C2_domain_sf"/>
</dbReference>
<evidence type="ECO:0000256" key="13">
    <source>
        <dbReference type="ARBA" id="ARBA00023136"/>
    </source>
</evidence>
<dbReference type="GO" id="GO:0005925">
    <property type="term" value="C:focal adhesion"/>
    <property type="evidence" value="ECO:0007669"/>
    <property type="project" value="UniProtKB-SubCell"/>
</dbReference>
<keyword evidence="12" id="KW-0965">Cell junction</keyword>
<dbReference type="PANTHER" id="PTHR10857">
    <property type="entry name" value="COPINE"/>
    <property type="match status" value="1"/>
</dbReference>
<evidence type="ECO:0000256" key="17">
    <source>
        <dbReference type="ARBA" id="ARBA00074834"/>
    </source>
</evidence>
<dbReference type="SMART" id="SM00327">
    <property type="entry name" value="VWA"/>
    <property type="match status" value="1"/>
</dbReference>
<dbReference type="InterPro" id="IPR037768">
    <property type="entry name" value="C2B_Copine"/>
</dbReference>
<evidence type="ECO:0000256" key="5">
    <source>
        <dbReference type="ARBA" id="ARBA00009048"/>
    </source>
</evidence>
<evidence type="ECO:0000256" key="7">
    <source>
        <dbReference type="ARBA" id="ARBA00022490"/>
    </source>
</evidence>
<evidence type="ECO:0000256" key="18">
    <source>
        <dbReference type="ARBA" id="ARBA00076171"/>
    </source>
</evidence>
<dbReference type="InterPro" id="IPR045052">
    <property type="entry name" value="Copine"/>
</dbReference>
<keyword evidence="7" id="KW-0963">Cytoplasm</keyword>
<organism evidence="20 21">
    <name type="scientific">Clytia hemisphaerica</name>
    <dbReference type="NCBI Taxonomy" id="252671"/>
    <lineage>
        <taxon>Eukaryota</taxon>
        <taxon>Metazoa</taxon>
        <taxon>Cnidaria</taxon>
        <taxon>Hydrozoa</taxon>
        <taxon>Hydroidolina</taxon>
        <taxon>Leptothecata</taxon>
        <taxon>Obeliida</taxon>
        <taxon>Clytiidae</taxon>
        <taxon>Clytia</taxon>
    </lineage>
</organism>
<accession>A0A7M6DPL6</accession>
<dbReference type="GO" id="GO:0005737">
    <property type="term" value="C:cytoplasm"/>
    <property type="evidence" value="ECO:0007669"/>
    <property type="project" value="UniProtKB-SubCell"/>
</dbReference>
<keyword evidence="8" id="KW-0597">Phosphoprotein</keyword>
<evidence type="ECO:0000256" key="9">
    <source>
        <dbReference type="ARBA" id="ARBA00022723"/>
    </source>
</evidence>
<dbReference type="SUPFAM" id="SSF49562">
    <property type="entry name" value="C2 domain (Calcium/lipid-binding domain, CaLB)"/>
    <property type="match status" value="2"/>
</dbReference>
<protein>
    <recommendedName>
        <fullName evidence="17">Copine-3</fullName>
    </recommendedName>
    <alternativeName>
        <fullName evidence="18">Copine III</fullName>
    </alternativeName>
</protein>
<evidence type="ECO:0000256" key="2">
    <source>
        <dbReference type="ARBA" id="ARBA00004236"/>
    </source>
</evidence>
<sequence>VKKKMAAPPPPNTTLATKVSLTFSCKGLLDKDLTSKSDPIIQVMTYNHQKNWREVGRTEHIMNTHNPEFTKAIEIDYFFEEVQKLKIMVYDVDNATQNLGDDDFLGRHECTLGQIVASRIYTKELTYRSGSSAGTVTVVAEEMGQSNNEVSLKFQGQNLDKKDFLSKSDPYLEFAKDRGDGNFITVHRTNHIDNTLNPSWPEFKLDTKTLCSGNYDLQIRIAVYDYDENDDCDLIGHFHTTFTELSSCDGQKQWDLINPKKQKKKKSYKNSGIIILDSIKVERMSTFLEYVMSGCQINFTVGVDFTASNGNPTDPSSLHYFNPSGPNDYVQALTAVGEVCQDYDTDKQFPALGFGAKIPPNWQVSFEFPLNFNAQNPYCQGIHNIVAAYQSCVRTIQLYGPTNVAPIINHVTRFTQSVLAQHPPNTASNYFILLLLTDGVISDMADTVRAIVNASYLPISLIIVGVGNADFAQMDFLDCDEGKLRSNDGRDAMRDIVQFVPFRNFKNAPPGQLAKEVLAEVPKQVTEFFKLSGIPPLQPQQQQPLNFQPTI</sequence>
<dbReference type="GO" id="GO:0046872">
    <property type="term" value="F:metal ion binding"/>
    <property type="evidence" value="ECO:0007669"/>
    <property type="project" value="UniProtKB-KW"/>
</dbReference>
<dbReference type="InterPro" id="IPR036465">
    <property type="entry name" value="vWFA_dom_sf"/>
</dbReference>
<dbReference type="InterPro" id="IPR000008">
    <property type="entry name" value="C2_dom"/>
</dbReference>
<evidence type="ECO:0000256" key="6">
    <source>
        <dbReference type="ARBA" id="ARBA00022475"/>
    </source>
</evidence>
<dbReference type="FunFam" id="2.60.40.150:FF:000099">
    <property type="entry name" value="Copine 3"/>
    <property type="match status" value="1"/>
</dbReference>
<name>A0A7M6DPL6_9CNID</name>
<keyword evidence="13" id="KW-0472">Membrane</keyword>
<dbReference type="CDD" id="cd04048">
    <property type="entry name" value="C2A_Copine"/>
    <property type="match status" value="1"/>
</dbReference>
<evidence type="ECO:0000256" key="16">
    <source>
        <dbReference type="ARBA" id="ARBA00065466"/>
    </source>
</evidence>
<evidence type="ECO:0000259" key="19">
    <source>
        <dbReference type="PROSITE" id="PS50004"/>
    </source>
</evidence>
<keyword evidence="6" id="KW-1003">Cell membrane</keyword>
<dbReference type="FunFam" id="2.60.40.150:FF:000042">
    <property type="entry name" value="Copine 3"/>
    <property type="match status" value="1"/>
</dbReference>
<dbReference type="OrthoDB" id="5855668at2759"/>
<feature type="domain" description="C2" evidence="19">
    <location>
        <begin position="1"/>
        <end position="125"/>
    </location>
</feature>
<evidence type="ECO:0000256" key="10">
    <source>
        <dbReference type="ARBA" id="ARBA00022737"/>
    </source>
</evidence>
<dbReference type="CDD" id="cd04047">
    <property type="entry name" value="C2B_Copine"/>
    <property type="match status" value="1"/>
</dbReference>
<dbReference type="GO" id="GO:0005634">
    <property type="term" value="C:nucleus"/>
    <property type="evidence" value="ECO:0007669"/>
    <property type="project" value="UniProtKB-SubCell"/>
</dbReference>
<evidence type="ECO:0000313" key="20">
    <source>
        <dbReference type="EnsemblMetazoa" id="CLYHEMP020527.2"/>
    </source>
</evidence>
<feature type="domain" description="C2" evidence="19">
    <location>
        <begin position="128"/>
        <end position="255"/>
    </location>
</feature>
<evidence type="ECO:0000256" key="11">
    <source>
        <dbReference type="ARBA" id="ARBA00022837"/>
    </source>
</evidence>
<comment type="function">
    <text evidence="15">Calcium-dependent phospholipid-binding protein that plays a role in ERBB2-mediated tumor cell migration in response to growth factor heregulin stimulation.</text>
</comment>
<dbReference type="Gene3D" id="2.60.40.150">
    <property type="entry name" value="C2 domain"/>
    <property type="match status" value="2"/>
</dbReference>
<dbReference type="GO" id="GO:0005544">
    <property type="term" value="F:calcium-dependent phospholipid binding"/>
    <property type="evidence" value="ECO:0007669"/>
    <property type="project" value="InterPro"/>
</dbReference>
<comment type="similarity">
    <text evidence="5">Belongs to the copine family.</text>
</comment>
<dbReference type="InterPro" id="IPR002035">
    <property type="entry name" value="VWF_A"/>
</dbReference>
<evidence type="ECO:0000313" key="21">
    <source>
        <dbReference type="Proteomes" id="UP000594262"/>
    </source>
</evidence>
<keyword evidence="11" id="KW-0106">Calcium</keyword>
<evidence type="ECO:0000256" key="3">
    <source>
        <dbReference type="ARBA" id="ARBA00004246"/>
    </source>
</evidence>
<evidence type="ECO:0000256" key="14">
    <source>
        <dbReference type="ARBA" id="ARBA00023242"/>
    </source>
</evidence>
<comment type="subunit">
    <text evidence="16">Monomer. Interacts with ERBB2 (preferentially with the tyrosine phosphorylated form); this interaction occurs at the cell membrane and is increased in a growth factor heregulin-dependent manner. Interacts with SHC1; this interaction may mediate the binding of CPNE3 with ERBB2. Interacts with RACK1.</text>
</comment>
<evidence type="ECO:0000256" key="1">
    <source>
        <dbReference type="ARBA" id="ARBA00004123"/>
    </source>
</evidence>
<dbReference type="Proteomes" id="UP000594262">
    <property type="component" value="Unplaced"/>
</dbReference>
<dbReference type="AlphaFoldDB" id="A0A7M6DPL6"/>
<keyword evidence="21" id="KW-1185">Reference proteome</keyword>
<dbReference type="SUPFAM" id="SSF53300">
    <property type="entry name" value="vWA-like"/>
    <property type="match status" value="1"/>
</dbReference>
<evidence type="ECO:0000256" key="8">
    <source>
        <dbReference type="ARBA" id="ARBA00022553"/>
    </source>
</evidence>
<dbReference type="GO" id="GO:0071277">
    <property type="term" value="P:cellular response to calcium ion"/>
    <property type="evidence" value="ECO:0007669"/>
    <property type="project" value="TreeGrafter"/>
</dbReference>
<proteinExistence type="inferred from homology"/>
<dbReference type="EnsemblMetazoa" id="CLYHEMT020527.2">
    <property type="protein sequence ID" value="CLYHEMP020527.2"/>
    <property type="gene ID" value="CLYHEMG020527"/>
</dbReference>
<dbReference type="PROSITE" id="PS50004">
    <property type="entry name" value="C2"/>
    <property type="match status" value="2"/>
</dbReference>